<protein>
    <recommendedName>
        <fullName evidence="2">HMA domain-containing protein</fullName>
    </recommendedName>
</protein>
<evidence type="ECO:0000313" key="4">
    <source>
        <dbReference type="Proteomes" id="UP000326396"/>
    </source>
</evidence>
<dbReference type="Pfam" id="PF00403">
    <property type="entry name" value="HMA"/>
    <property type="match status" value="1"/>
</dbReference>
<name>A0A5N6P8N2_9ASTR</name>
<dbReference type="AlphaFoldDB" id="A0A5N6P8N2"/>
<dbReference type="GO" id="GO:0016020">
    <property type="term" value="C:membrane"/>
    <property type="evidence" value="ECO:0007669"/>
    <property type="project" value="UniProtKB-SubCell"/>
</dbReference>
<evidence type="ECO:0000313" key="3">
    <source>
        <dbReference type="EMBL" id="KAD5962016.1"/>
    </source>
</evidence>
<dbReference type="OrthoDB" id="1592540at2759"/>
<dbReference type="InterPro" id="IPR006121">
    <property type="entry name" value="HMA_dom"/>
</dbReference>
<gene>
    <name evidence="3" type="ORF">E3N88_13489</name>
</gene>
<feature type="domain" description="HMA" evidence="2">
    <location>
        <begin position="1"/>
        <end position="68"/>
    </location>
</feature>
<evidence type="ECO:0000259" key="2">
    <source>
        <dbReference type="PROSITE" id="PS50846"/>
    </source>
</evidence>
<accession>A0A5N6P8N2</accession>
<keyword evidence="4" id="KW-1185">Reference proteome</keyword>
<dbReference type="SUPFAM" id="SSF55008">
    <property type="entry name" value="HMA, heavy metal-associated domain"/>
    <property type="match status" value="1"/>
</dbReference>
<dbReference type="InterPro" id="IPR036163">
    <property type="entry name" value="HMA_dom_sf"/>
</dbReference>
<sequence>MTITLQIIGFHNCDGCSRKVEKALRRIGVQLVEFDRETGTVTITTVEPSEVIRRDLERQLKKRQLKKSVVVLSQDLVPAHQNRNPVTPVVPTNGPLDIQELGQAAVRQLTLAPVLNGITNLNTRPTNGVLDLQELGQAAVLALILNSVEITNSNTTRINFLHRENYPPVVSPAYDGYIGGLQIRNADYEPPRRLPRSPPWAVTEPSAPLLPTEEQVVYGYPPDYYGIPTTRNHDDRNGCCNIT</sequence>
<dbReference type="GO" id="GO:0009626">
    <property type="term" value="P:plant-type hypersensitive response"/>
    <property type="evidence" value="ECO:0007669"/>
    <property type="project" value="UniProtKB-KW"/>
</dbReference>
<dbReference type="EMBL" id="SZYD01000006">
    <property type="protein sequence ID" value="KAD5962016.1"/>
    <property type="molecule type" value="Genomic_DNA"/>
</dbReference>
<dbReference type="PROSITE" id="PS50846">
    <property type="entry name" value="HMA_2"/>
    <property type="match status" value="1"/>
</dbReference>
<organism evidence="3 4">
    <name type="scientific">Mikania micrantha</name>
    <name type="common">bitter vine</name>
    <dbReference type="NCBI Taxonomy" id="192012"/>
    <lineage>
        <taxon>Eukaryota</taxon>
        <taxon>Viridiplantae</taxon>
        <taxon>Streptophyta</taxon>
        <taxon>Embryophyta</taxon>
        <taxon>Tracheophyta</taxon>
        <taxon>Spermatophyta</taxon>
        <taxon>Magnoliopsida</taxon>
        <taxon>eudicotyledons</taxon>
        <taxon>Gunneridae</taxon>
        <taxon>Pentapetalae</taxon>
        <taxon>asterids</taxon>
        <taxon>campanulids</taxon>
        <taxon>Asterales</taxon>
        <taxon>Asteraceae</taxon>
        <taxon>Asteroideae</taxon>
        <taxon>Heliantheae alliance</taxon>
        <taxon>Eupatorieae</taxon>
        <taxon>Mikania</taxon>
    </lineage>
</organism>
<dbReference type="GO" id="GO:0046872">
    <property type="term" value="F:metal ion binding"/>
    <property type="evidence" value="ECO:0007669"/>
    <property type="project" value="InterPro"/>
</dbReference>
<evidence type="ECO:0000256" key="1">
    <source>
        <dbReference type="ARBA" id="ARBA00004170"/>
    </source>
</evidence>
<comment type="caution">
    <text evidence="3">The sequence shown here is derived from an EMBL/GenBank/DDBJ whole genome shotgun (WGS) entry which is preliminary data.</text>
</comment>
<proteinExistence type="predicted"/>
<dbReference type="CDD" id="cd00371">
    <property type="entry name" value="HMA"/>
    <property type="match status" value="1"/>
</dbReference>
<dbReference type="Gene3D" id="3.30.70.100">
    <property type="match status" value="1"/>
</dbReference>
<reference evidence="3 4" key="1">
    <citation type="submission" date="2019-05" db="EMBL/GenBank/DDBJ databases">
        <title>Mikania micrantha, genome provides insights into the molecular mechanism of rapid growth.</title>
        <authorList>
            <person name="Liu B."/>
        </authorList>
    </citation>
    <scope>NUCLEOTIDE SEQUENCE [LARGE SCALE GENOMIC DNA]</scope>
    <source>
        <strain evidence="3">NLD-2019</strain>
        <tissue evidence="3">Leaf</tissue>
    </source>
</reference>
<comment type="subcellular location">
    <subcellularLocation>
        <location evidence="1">Membrane</location>
        <topology evidence="1">Peripheral membrane protein</topology>
    </subcellularLocation>
</comment>
<dbReference type="Proteomes" id="UP000326396">
    <property type="component" value="Linkage Group LG14"/>
</dbReference>